<dbReference type="SMART" id="SM00347">
    <property type="entry name" value="HTH_MARR"/>
    <property type="match status" value="1"/>
</dbReference>
<dbReference type="PROSITE" id="PS01117">
    <property type="entry name" value="HTH_MARR_1"/>
    <property type="match status" value="1"/>
</dbReference>
<dbReference type="Gene3D" id="1.10.10.10">
    <property type="entry name" value="Winged helix-like DNA-binding domain superfamily/Winged helix DNA-binding domain"/>
    <property type="match status" value="1"/>
</dbReference>
<evidence type="ECO:0000259" key="4">
    <source>
        <dbReference type="PROSITE" id="PS50995"/>
    </source>
</evidence>
<organism evidence="5 6">
    <name type="scientific">Paenibacillus hexagrammi</name>
    <dbReference type="NCBI Taxonomy" id="2908839"/>
    <lineage>
        <taxon>Bacteria</taxon>
        <taxon>Bacillati</taxon>
        <taxon>Bacillota</taxon>
        <taxon>Bacilli</taxon>
        <taxon>Bacillales</taxon>
        <taxon>Paenibacillaceae</taxon>
        <taxon>Paenibacillus</taxon>
    </lineage>
</organism>
<dbReference type="InterPro" id="IPR036390">
    <property type="entry name" value="WH_DNA-bd_sf"/>
</dbReference>
<accession>A0ABY3SLE1</accession>
<keyword evidence="3" id="KW-0804">Transcription</keyword>
<keyword evidence="1" id="KW-0805">Transcription regulation</keyword>
<protein>
    <submittedName>
        <fullName evidence="5">MarR family transcriptional regulator</fullName>
    </submittedName>
</protein>
<sequence length="157" mass="18042">MAHDLPLQTDLAALLSMSFSAIIHELHQRLDALGFDDIRPAHGFLFQRINPDGATGMEIAEHLGITKQAVSQMIDYLEQHEYVARRQHPKDGRGKIIVLTERGWQLIHAREAFYKEIEQQWAAIIGSERLEHIKSDLSHIILNIHAGEFPQRLRPVW</sequence>
<proteinExistence type="predicted"/>
<dbReference type="RefSeq" id="WP_235120435.1">
    <property type="nucleotide sequence ID" value="NZ_CP090978.1"/>
</dbReference>
<dbReference type="Pfam" id="PF12802">
    <property type="entry name" value="MarR_2"/>
    <property type="match status" value="1"/>
</dbReference>
<keyword evidence="2" id="KW-0238">DNA-binding</keyword>
<reference evidence="5 6" key="1">
    <citation type="journal article" date="2024" name="Int. J. Syst. Evol. Microbiol.">
        <title>Paenibacillus hexagrammi sp. nov., a novel bacterium isolated from the gut content of Hexagrammos agrammus.</title>
        <authorList>
            <person name="Jung H.K."/>
            <person name="Kim D.G."/>
            <person name="Zin H."/>
            <person name="Park J."/>
            <person name="Jung H."/>
            <person name="Kim Y.O."/>
            <person name="Kong H.J."/>
            <person name="Kim J.W."/>
            <person name="Kim Y.S."/>
        </authorList>
    </citation>
    <scope>NUCLEOTIDE SEQUENCE [LARGE SCALE GENOMIC DNA]</scope>
    <source>
        <strain evidence="5 6">YPD9-1</strain>
    </source>
</reference>
<dbReference type="PANTHER" id="PTHR33164:SF99">
    <property type="entry name" value="MARR FAMILY REGULATORY PROTEIN"/>
    <property type="match status" value="1"/>
</dbReference>
<keyword evidence="6" id="KW-1185">Reference proteome</keyword>
<dbReference type="Proteomes" id="UP001649230">
    <property type="component" value="Chromosome"/>
</dbReference>
<evidence type="ECO:0000256" key="1">
    <source>
        <dbReference type="ARBA" id="ARBA00023015"/>
    </source>
</evidence>
<dbReference type="InterPro" id="IPR039422">
    <property type="entry name" value="MarR/SlyA-like"/>
</dbReference>
<name>A0ABY3SLE1_9BACL</name>
<dbReference type="SUPFAM" id="SSF46785">
    <property type="entry name" value="Winged helix' DNA-binding domain"/>
    <property type="match status" value="1"/>
</dbReference>
<dbReference type="InterPro" id="IPR036388">
    <property type="entry name" value="WH-like_DNA-bd_sf"/>
</dbReference>
<feature type="domain" description="HTH marR-type" evidence="4">
    <location>
        <begin position="8"/>
        <end position="142"/>
    </location>
</feature>
<dbReference type="InterPro" id="IPR000835">
    <property type="entry name" value="HTH_MarR-typ"/>
</dbReference>
<dbReference type="InterPro" id="IPR023187">
    <property type="entry name" value="Tscrpt_reg_MarR-type_CS"/>
</dbReference>
<evidence type="ECO:0000313" key="5">
    <source>
        <dbReference type="EMBL" id="UJF34044.1"/>
    </source>
</evidence>
<dbReference type="PROSITE" id="PS50995">
    <property type="entry name" value="HTH_MARR_2"/>
    <property type="match status" value="1"/>
</dbReference>
<dbReference type="PANTHER" id="PTHR33164">
    <property type="entry name" value="TRANSCRIPTIONAL REGULATOR, MARR FAMILY"/>
    <property type="match status" value="1"/>
</dbReference>
<evidence type="ECO:0000313" key="6">
    <source>
        <dbReference type="Proteomes" id="UP001649230"/>
    </source>
</evidence>
<dbReference type="PRINTS" id="PR00598">
    <property type="entry name" value="HTHMARR"/>
</dbReference>
<evidence type="ECO:0000256" key="3">
    <source>
        <dbReference type="ARBA" id="ARBA00023163"/>
    </source>
</evidence>
<gene>
    <name evidence="5" type="ORF">L0M14_02035</name>
</gene>
<evidence type="ECO:0000256" key="2">
    <source>
        <dbReference type="ARBA" id="ARBA00023125"/>
    </source>
</evidence>
<dbReference type="EMBL" id="CP090978">
    <property type="protein sequence ID" value="UJF34044.1"/>
    <property type="molecule type" value="Genomic_DNA"/>
</dbReference>